<comment type="caution">
    <text evidence="4">The sequence shown here is derived from an EMBL/GenBank/DDBJ whole genome shotgun (WGS) entry which is preliminary data.</text>
</comment>
<evidence type="ECO:0000256" key="2">
    <source>
        <dbReference type="ARBA" id="ARBA00022737"/>
    </source>
</evidence>
<dbReference type="CDD" id="cd18186">
    <property type="entry name" value="BTB_POZ_ZBTB_KLHL-like"/>
    <property type="match status" value="1"/>
</dbReference>
<name>A0AA89BZE1_PINIB</name>
<dbReference type="AlphaFoldDB" id="A0AA89BZE1"/>
<keyword evidence="1" id="KW-0880">Kelch repeat</keyword>
<dbReference type="PANTHER" id="PTHR45632">
    <property type="entry name" value="LD33804P"/>
    <property type="match status" value="1"/>
</dbReference>
<dbReference type="InterPro" id="IPR006652">
    <property type="entry name" value="Kelch_1"/>
</dbReference>
<evidence type="ECO:0000313" key="5">
    <source>
        <dbReference type="Proteomes" id="UP001186944"/>
    </source>
</evidence>
<dbReference type="InterPro" id="IPR015915">
    <property type="entry name" value="Kelch-typ_b-propeller"/>
</dbReference>
<evidence type="ECO:0000313" key="4">
    <source>
        <dbReference type="EMBL" id="KAK3102330.1"/>
    </source>
</evidence>
<dbReference type="Pfam" id="PF00651">
    <property type="entry name" value="BTB"/>
    <property type="match status" value="1"/>
</dbReference>
<organism evidence="4 5">
    <name type="scientific">Pinctada imbricata</name>
    <name type="common">Atlantic pearl-oyster</name>
    <name type="synonym">Pinctada martensii</name>
    <dbReference type="NCBI Taxonomy" id="66713"/>
    <lineage>
        <taxon>Eukaryota</taxon>
        <taxon>Metazoa</taxon>
        <taxon>Spiralia</taxon>
        <taxon>Lophotrochozoa</taxon>
        <taxon>Mollusca</taxon>
        <taxon>Bivalvia</taxon>
        <taxon>Autobranchia</taxon>
        <taxon>Pteriomorphia</taxon>
        <taxon>Pterioida</taxon>
        <taxon>Pterioidea</taxon>
        <taxon>Pteriidae</taxon>
        <taxon>Pinctada</taxon>
    </lineage>
</organism>
<dbReference type="InterPro" id="IPR011333">
    <property type="entry name" value="SKP1/BTB/POZ_sf"/>
</dbReference>
<dbReference type="Proteomes" id="UP001186944">
    <property type="component" value="Unassembled WGS sequence"/>
</dbReference>
<dbReference type="EMBL" id="VSWD01000005">
    <property type="protein sequence ID" value="KAK3102330.1"/>
    <property type="molecule type" value="Genomic_DNA"/>
</dbReference>
<reference evidence="4" key="1">
    <citation type="submission" date="2019-08" db="EMBL/GenBank/DDBJ databases">
        <title>The improved chromosome-level genome for the pearl oyster Pinctada fucata martensii using PacBio sequencing and Hi-C.</title>
        <authorList>
            <person name="Zheng Z."/>
        </authorList>
    </citation>
    <scope>NUCLEOTIDE SEQUENCE</scope>
    <source>
        <strain evidence="4">ZZ-2019</strain>
        <tissue evidence="4">Adductor muscle</tissue>
    </source>
</reference>
<accession>A0AA89BZE1</accession>
<dbReference type="InterPro" id="IPR000210">
    <property type="entry name" value="BTB/POZ_dom"/>
</dbReference>
<dbReference type="SUPFAM" id="SSF117281">
    <property type="entry name" value="Kelch motif"/>
    <property type="match status" value="1"/>
</dbReference>
<sequence>MESYSDELAVGLNAMRKEEKFCDAVLVTPSGTRFHCHRVVLSALSKFFEVMFDSQMMEGTSREVTLEEEDGVVEAVLQFMYTGHNFAMSSFRTSLFLSGGSAKKRQFLRFVGEKNSWINCQDLPTPRQYHSLVSVGLFVYVIGGCETPSSAPFKEIEAFDVRIERWLDIDHPAALLKPVRSCSCTVVGDTVYVFGGFNNQHQTCDMIQYYNTTRNFTGGYQWCKVPRELQIQIRVVTIQGCIYVLSKDGGVHEFKVKEEKLVKHNDIEKGKFPRKGYGACEWGDNVLIVGGEVKYQPKKDMLQYKLKDNVIFSMQEELPFPCRDFIYTKYSVPNDILQYEKTED</sequence>
<evidence type="ECO:0000256" key="1">
    <source>
        <dbReference type="ARBA" id="ARBA00022441"/>
    </source>
</evidence>
<dbReference type="Gene3D" id="2.120.10.80">
    <property type="entry name" value="Kelch-type beta propeller"/>
    <property type="match status" value="1"/>
</dbReference>
<evidence type="ECO:0000259" key="3">
    <source>
        <dbReference type="PROSITE" id="PS50097"/>
    </source>
</evidence>
<keyword evidence="5" id="KW-1185">Reference proteome</keyword>
<proteinExistence type="predicted"/>
<dbReference type="PANTHER" id="PTHR45632:SF3">
    <property type="entry name" value="KELCH-LIKE PROTEIN 32"/>
    <property type="match status" value="1"/>
</dbReference>
<keyword evidence="2" id="KW-0677">Repeat</keyword>
<dbReference type="SMART" id="SM00225">
    <property type="entry name" value="BTB"/>
    <property type="match status" value="1"/>
</dbReference>
<dbReference type="Pfam" id="PF01344">
    <property type="entry name" value="Kelch_1"/>
    <property type="match status" value="1"/>
</dbReference>
<dbReference type="PROSITE" id="PS50097">
    <property type="entry name" value="BTB"/>
    <property type="match status" value="1"/>
</dbReference>
<feature type="domain" description="BTB" evidence="3">
    <location>
        <begin position="22"/>
        <end position="83"/>
    </location>
</feature>
<gene>
    <name evidence="4" type="ORF">FSP39_010557</name>
</gene>
<dbReference type="SUPFAM" id="SSF54695">
    <property type="entry name" value="POZ domain"/>
    <property type="match status" value="1"/>
</dbReference>
<protein>
    <recommendedName>
        <fullName evidence="3">BTB domain-containing protein</fullName>
    </recommendedName>
</protein>